<dbReference type="InterPro" id="IPR020472">
    <property type="entry name" value="WD40_PAC1"/>
</dbReference>
<proteinExistence type="inferred from homology"/>
<evidence type="ECO:0000256" key="8">
    <source>
        <dbReference type="ARBA" id="ARBA00023273"/>
    </source>
</evidence>
<keyword evidence="14" id="KW-1185">Reference proteome</keyword>
<evidence type="ECO:0000256" key="6">
    <source>
        <dbReference type="ARBA" id="ARBA00022846"/>
    </source>
</evidence>
<evidence type="ECO:0000256" key="5">
    <source>
        <dbReference type="ARBA" id="ARBA00022737"/>
    </source>
</evidence>
<dbReference type="SMART" id="SM00320">
    <property type="entry name" value="WD40"/>
    <property type="match status" value="9"/>
</dbReference>
<evidence type="ECO:0000256" key="1">
    <source>
        <dbReference type="ARBA" id="ARBA00004230"/>
    </source>
</evidence>
<evidence type="ECO:0000313" key="16">
    <source>
        <dbReference type="RefSeq" id="XP_015588664.1"/>
    </source>
</evidence>
<comment type="subcellular location">
    <subcellularLocation>
        <location evidence="1">Cell projection</location>
        <location evidence="1">Cilium</location>
        <location evidence="1">Flagellum</location>
    </subcellularLocation>
    <subcellularLocation>
        <location evidence="2">Cytoplasm</location>
    </subcellularLocation>
</comment>
<dbReference type="GO" id="GO:0005930">
    <property type="term" value="C:axoneme"/>
    <property type="evidence" value="ECO:0007669"/>
    <property type="project" value="UniProtKB-ARBA"/>
</dbReference>
<evidence type="ECO:0000313" key="15">
    <source>
        <dbReference type="RefSeq" id="XP_015588662.1"/>
    </source>
</evidence>
<evidence type="ECO:0000256" key="13">
    <source>
        <dbReference type="PROSITE-ProRule" id="PRU00221"/>
    </source>
</evidence>
<keyword evidence="5" id="KW-0677">Repeat</keyword>
<evidence type="ECO:0000313" key="14">
    <source>
        <dbReference type="Proteomes" id="UP000694920"/>
    </source>
</evidence>
<dbReference type="Pfam" id="PF00400">
    <property type="entry name" value="WD40"/>
    <property type="match status" value="7"/>
</dbReference>
<dbReference type="KEGG" id="ccin:107264673"/>
<dbReference type="SUPFAM" id="SSF50978">
    <property type="entry name" value="WD40 repeat-like"/>
    <property type="match status" value="2"/>
</dbReference>
<feature type="repeat" description="WD" evidence="13">
    <location>
        <begin position="360"/>
        <end position="401"/>
    </location>
</feature>
<evidence type="ECO:0000256" key="9">
    <source>
        <dbReference type="ARBA" id="ARBA00029456"/>
    </source>
</evidence>
<dbReference type="RefSeq" id="XP_015588667.1">
    <property type="nucleotide sequence ID" value="XM_015733181.2"/>
</dbReference>
<evidence type="ECO:0000313" key="19">
    <source>
        <dbReference type="RefSeq" id="XP_024937617.1"/>
    </source>
</evidence>
<evidence type="ECO:0000313" key="21">
    <source>
        <dbReference type="RefSeq" id="XP_024937619.1"/>
    </source>
</evidence>
<evidence type="ECO:0000313" key="18">
    <source>
        <dbReference type="RefSeq" id="XP_015588667.1"/>
    </source>
</evidence>
<evidence type="ECO:0000256" key="11">
    <source>
        <dbReference type="ARBA" id="ARBA00046056"/>
    </source>
</evidence>
<dbReference type="PRINTS" id="PR00320">
    <property type="entry name" value="GPROTEINBRPT"/>
</dbReference>
<dbReference type="Proteomes" id="UP000694920">
    <property type="component" value="Unplaced"/>
</dbReference>
<evidence type="ECO:0000256" key="7">
    <source>
        <dbReference type="ARBA" id="ARBA00023069"/>
    </source>
</evidence>
<name>A0AAJ7FF36_CEPCN</name>
<comment type="similarity">
    <text evidence="9">Belongs to the CFAP52 family.</text>
</comment>
<dbReference type="RefSeq" id="XP_015588662.1">
    <property type="nucleotide sequence ID" value="XM_015733176.2"/>
</dbReference>
<dbReference type="InterPro" id="IPR015943">
    <property type="entry name" value="WD40/YVTN_repeat-like_dom_sf"/>
</dbReference>
<dbReference type="PANTHER" id="PTHR13720">
    <property type="entry name" value="WD-40 REPEAT PROTEIN"/>
    <property type="match status" value="1"/>
</dbReference>
<dbReference type="GeneID" id="107264673"/>
<sequence>MDVKMLKSLGIIAFDGLTKNGLCVHPDQEHLIYPMGHQVTIKDIASGKQTFLTGHTNLISALCISACGKFIGTGQISHLGFKTMVIVWDYEERSVKGSHEIHKVRVEDVCFSRDSNYLISLGGRDDGNIVIWDVIKNEAMCGAFASNEIAGNAFIISRTNNRDKCFVTAGDNTFKVWRIDPASRKVHGVNVKVGKLRRSINCIAIDERDENAYCGTSSGDIIRARLNYHRDLAHTEPVRNPIMIGCYSKIPKDLKKMKAGEGELYAGGVRVVLLLKDGRIIVGAGDGTVDLVEIIENDINVTNKSVKLPNAPRIQSYLTENVTGSITSIELLGTQFILVGTSRCEIYQLKLSNFDMRLLVTCHTSAIYDIAFPHNYSEVFATGSTNDIRLWCLETQKELLRIAVPNFVCSSLCFSYDGKMIISAWNDGIIRAFAAQTGILVFLIHNAHIKAVSAVGITKDGKKIISGGCDGQVRIWDIRPNVQRLSAVLKEHRGAVTSLHISQNDENAISSSTDGTCIIWDLTLATRKKVLMGNTMYMSSRFSPNGVQILTCGTDRKIAFWETLDGLMVREIEGSTAGSLNCLDIGPDGQHFVTGSNDCIVKLWDYDSAETTHIGMGHAAIITACKFSPDGRCIVTVSADGAIMIWECPFISQFEETRIDKCSDSVATQSTCSIREEAWN</sequence>
<dbReference type="PROSITE" id="PS50294">
    <property type="entry name" value="WD_REPEATS_REGION"/>
    <property type="match status" value="4"/>
</dbReference>
<dbReference type="RefSeq" id="XP_015588664.1">
    <property type="nucleotide sequence ID" value="XM_015733178.2"/>
</dbReference>
<feature type="repeat" description="WD" evidence="13">
    <location>
        <begin position="573"/>
        <end position="614"/>
    </location>
</feature>
<reference evidence="15 16" key="1">
    <citation type="submission" date="2025-04" db="UniProtKB">
        <authorList>
            <consortium name="RefSeq"/>
        </authorList>
    </citation>
    <scope>IDENTIFICATION</scope>
</reference>
<evidence type="ECO:0000313" key="20">
    <source>
        <dbReference type="RefSeq" id="XP_024937618.1"/>
    </source>
</evidence>
<dbReference type="RefSeq" id="XP_024937618.1">
    <property type="nucleotide sequence ID" value="XM_025081850.1"/>
</dbReference>
<evidence type="ECO:0000256" key="10">
    <source>
        <dbReference type="ARBA" id="ARBA00029552"/>
    </source>
</evidence>
<feature type="repeat" description="WD" evidence="13">
    <location>
        <begin position="615"/>
        <end position="647"/>
    </location>
</feature>
<accession>A0AAJ7FF36</accession>
<dbReference type="CDD" id="cd00200">
    <property type="entry name" value="WD40"/>
    <property type="match status" value="1"/>
</dbReference>
<dbReference type="PROSITE" id="PS50082">
    <property type="entry name" value="WD_REPEATS_2"/>
    <property type="match status" value="5"/>
</dbReference>
<feature type="repeat" description="WD" evidence="13">
    <location>
        <begin position="489"/>
        <end position="522"/>
    </location>
</feature>
<evidence type="ECO:0000256" key="12">
    <source>
        <dbReference type="ARBA" id="ARBA00047117"/>
    </source>
</evidence>
<evidence type="ECO:0000256" key="2">
    <source>
        <dbReference type="ARBA" id="ARBA00004496"/>
    </source>
</evidence>
<dbReference type="InterPro" id="IPR019775">
    <property type="entry name" value="WD40_repeat_CS"/>
</dbReference>
<dbReference type="InterPro" id="IPR036322">
    <property type="entry name" value="WD40_repeat_dom_sf"/>
</dbReference>
<dbReference type="AlphaFoldDB" id="A0AAJ7FF36"/>
<evidence type="ECO:0000256" key="3">
    <source>
        <dbReference type="ARBA" id="ARBA00022490"/>
    </source>
</evidence>
<evidence type="ECO:0000256" key="4">
    <source>
        <dbReference type="ARBA" id="ARBA00022574"/>
    </source>
</evidence>
<keyword evidence="3" id="KW-0963">Cytoplasm</keyword>
<keyword evidence="7" id="KW-0969">Cilium</keyword>
<dbReference type="RefSeq" id="XP_015588665.1">
    <property type="nucleotide sequence ID" value="XM_015733179.2"/>
</dbReference>
<keyword evidence="4 13" id="KW-0853">WD repeat</keyword>
<feature type="repeat" description="WD" evidence="13">
    <location>
        <begin position="445"/>
        <end position="479"/>
    </location>
</feature>
<dbReference type="GO" id="GO:0031514">
    <property type="term" value="C:motile cilium"/>
    <property type="evidence" value="ECO:0007669"/>
    <property type="project" value="UniProtKB-SubCell"/>
</dbReference>
<protein>
    <recommendedName>
        <fullName evidence="10">Cilia- and flagella-associated protein 52</fullName>
    </recommendedName>
</protein>
<gene>
    <name evidence="15 16 17 18 19 20 21" type="primary">LOC107264673</name>
</gene>
<dbReference type="InterPro" id="IPR001680">
    <property type="entry name" value="WD40_rpt"/>
</dbReference>
<dbReference type="PANTHER" id="PTHR13720:SF14">
    <property type="entry name" value="CILIA- AND FLAGELLA-ASSOCIATED PROTEIN 52"/>
    <property type="match status" value="1"/>
</dbReference>
<dbReference type="Gene3D" id="2.130.10.10">
    <property type="entry name" value="YVTN repeat-like/Quinoprotein amine dehydrogenase"/>
    <property type="match status" value="3"/>
</dbReference>
<comment type="subunit">
    <text evidence="12">Microtubule inner protein component of sperm flagellar doublet microtubules. Interacts with BRCA2. Interacts with the CCT chaperonin complex. Interacts with HSP70. Interacts with AK8. Interacts with CFAP45. Interacts with DNAI1. Interacts with IQDC.</text>
</comment>
<dbReference type="PROSITE" id="PS00678">
    <property type="entry name" value="WD_REPEATS_1"/>
    <property type="match status" value="2"/>
</dbReference>
<keyword evidence="6 15" id="KW-0282">Flagellum</keyword>
<keyword evidence="8" id="KW-0966">Cell projection</keyword>
<organism evidence="14 16">
    <name type="scientific">Cephus cinctus</name>
    <name type="common">Wheat stem sawfly</name>
    <dbReference type="NCBI Taxonomy" id="211228"/>
    <lineage>
        <taxon>Eukaryota</taxon>
        <taxon>Metazoa</taxon>
        <taxon>Ecdysozoa</taxon>
        <taxon>Arthropoda</taxon>
        <taxon>Hexapoda</taxon>
        <taxon>Insecta</taxon>
        <taxon>Pterygota</taxon>
        <taxon>Neoptera</taxon>
        <taxon>Endopterygota</taxon>
        <taxon>Hymenoptera</taxon>
        <taxon>Cephoidea</taxon>
        <taxon>Cephidae</taxon>
        <taxon>Cephus</taxon>
    </lineage>
</organism>
<dbReference type="RefSeq" id="XP_024937617.1">
    <property type="nucleotide sequence ID" value="XM_025081849.1"/>
</dbReference>
<evidence type="ECO:0000313" key="17">
    <source>
        <dbReference type="RefSeq" id="XP_015588665.1"/>
    </source>
</evidence>
<dbReference type="InterPro" id="IPR050630">
    <property type="entry name" value="WD_repeat_EMAP"/>
</dbReference>
<dbReference type="RefSeq" id="XP_024937619.1">
    <property type="nucleotide sequence ID" value="XM_025081851.1"/>
</dbReference>
<comment type="function">
    <text evidence="11">Microtubule inner protein (MIP) part of the dynein-decorated doublet microtubules (DMTs) in cilia axoneme. Important for proper ciliary and flagellar beating. May act in cooperation with CFAP45 and axonemal dynein subunit DNAH11. May play a role in cell growth and/or survival.</text>
</comment>
<dbReference type="FunFam" id="2.130.10.10:FF:001320">
    <property type="entry name" value="Predicted protein"/>
    <property type="match status" value="1"/>
</dbReference>